<dbReference type="Gene3D" id="1.20.1250.20">
    <property type="entry name" value="MFS general substrate transporter like domains"/>
    <property type="match status" value="2"/>
</dbReference>
<feature type="transmembrane region" description="Helical" evidence="6">
    <location>
        <begin position="302"/>
        <end position="323"/>
    </location>
</feature>
<feature type="transmembrane region" description="Helical" evidence="6">
    <location>
        <begin position="242"/>
        <end position="264"/>
    </location>
</feature>
<evidence type="ECO:0000256" key="4">
    <source>
        <dbReference type="ARBA" id="ARBA00023136"/>
    </source>
</evidence>
<dbReference type="InterPro" id="IPR036259">
    <property type="entry name" value="MFS_trans_sf"/>
</dbReference>
<protein>
    <submittedName>
        <fullName evidence="7">MFS transporter</fullName>
    </submittedName>
</protein>
<feature type="transmembrane region" description="Helical" evidence="6">
    <location>
        <begin position="140"/>
        <end position="158"/>
    </location>
</feature>
<evidence type="ECO:0000256" key="1">
    <source>
        <dbReference type="ARBA" id="ARBA00004141"/>
    </source>
</evidence>
<dbReference type="SUPFAM" id="SSF103473">
    <property type="entry name" value="MFS general substrate transporter"/>
    <property type="match status" value="1"/>
</dbReference>
<gene>
    <name evidence="7" type="ORF">PV517_05765</name>
</gene>
<feature type="transmembrane region" description="Helical" evidence="6">
    <location>
        <begin position="212"/>
        <end position="230"/>
    </location>
</feature>
<dbReference type="InterPro" id="IPR011701">
    <property type="entry name" value="MFS"/>
</dbReference>
<dbReference type="PANTHER" id="PTHR23514">
    <property type="entry name" value="BYPASS OF STOP CODON PROTEIN 6"/>
    <property type="match status" value="1"/>
</dbReference>
<feature type="transmembrane region" description="Helical" evidence="6">
    <location>
        <begin position="164"/>
        <end position="182"/>
    </location>
</feature>
<keyword evidence="8" id="KW-1185">Reference proteome</keyword>
<feature type="transmembrane region" description="Helical" evidence="6">
    <location>
        <begin position="98"/>
        <end position="119"/>
    </location>
</feature>
<proteinExistence type="predicted"/>
<sequence>MKTAPVTIRRSRVLLTGYFFGLGVVMAIFGARMPAVQQAAHLSTARLALVLLAAALGMVAGLQAAGRLARPERLPALLTSGATSLAGCLALLGQGDTLPMLLTAALAFGIAHGVLDVAVNSAAVRCQNAAGRPIMSSLHAAYSIGALAGAALAAATAHTTHSTLFLATGLALTCATLAAATATRSLDGSDEPPESAGLPPSRTRPALSSTRLWLLGALAASCLLGEGAAADWAAVHLHSLDASTAVSATAFALYSAAMALGRLTGDRLTAAFGTPAVVRAGGILAAAGLTAGVVTTSTPAALTGWALFGLGLSITVPCLITAAGVGGPRAVATVSVTGYLGLLAGPALIGALATLTTLSTALLLPALLAATVAALAPKALEKPTP</sequence>
<feature type="transmembrane region" description="Helical" evidence="6">
    <location>
        <begin position="276"/>
        <end position="296"/>
    </location>
</feature>
<evidence type="ECO:0000256" key="5">
    <source>
        <dbReference type="SAM" id="MobiDB-lite"/>
    </source>
</evidence>
<feature type="region of interest" description="Disordered" evidence="5">
    <location>
        <begin position="185"/>
        <end position="205"/>
    </location>
</feature>
<feature type="transmembrane region" description="Helical" evidence="6">
    <location>
        <begin position="43"/>
        <end position="62"/>
    </location>
</feature>
<organism evidence="7 8">
    <name type="scientific">Streptomyces griseiscabiei</name>
    <dbReference type="NCBI Taxonomy" id="2993540"/>
    <lineage>
        <taxon>Bacteria</taxon>
        <taxon>Bacillati</taxon>
        <taxon>Actinomycetota</taxon>
        <taxon>Actinomycetes</taxon>
        <taxon>Kitasatosporales</taxon>
        <taxon>Streptomycetaceae</taxon>
        <taxon>Streptomyces</taxon>
    </lineage>
</organism>
<evidence type="ECO:0000256" key="3">
    <source>
        <dbReference type="ARBA" id="ARBA00022989"/>
    </source>
</evidence>
<dbReference type="PANTHER" id="PTHR23514:SF13">
    <property type="entry name" value="INNER MEMBRANE PROTEIN YBJJ"/>
    <property type="match status" value="1"/>
</dbReference>
<reference evidence="7 8" key="1">
    <citation type="journal article" date="2023" name="Microb. Genom.">
        <title>Mesoterricola silvestris gen. nov., sp. nov., Mesoterricola sediminis sp. nov., Geothrix oryzae sp. nov., Geothrix edaphica sp. nov., Geothrix rubra sp. nov., and Geothrix limicola sp. nov., six novel members of Acidobacteriota isolated from soils.</title>
        <authorList>
            <person name="Weisberg A.J."/>
            <person name="Pearce E."/>
            <person name="Kramer C.G."/>
            <person name="Chang J.H."/>
            <person name="Clarke C.R."/>
        </authorList>
    </citation>
    <scope>NUCLEOTIDE SEQUENCE [LARGE SCALE GENOMIC DNA]</scope>
    <source>
        <strain evidence="7 8">NRRL_B-2795</strain>
    </source>
</reference>
<feature type="transmembrane region" description="Helical" evidence="6">
    <location>
        <begin position="12"/>
        <end position="31"/>
    </location>
</feature>
<feature type="transmembrane region" description="Helical" evidence="6">
    <location>
        <begin position="74"/>
        <end position="92"/>
    </location>
</feature>
<dbReference type="Proteomes" id="UP001271723">
    <property type="component" value="Unassembled WGS sequence"/>
</dbReference>
<keyword evidence="4 6" id="KW-0472">Membrane</keyword>
<name>A0ABU4KXU4_9ACTN</name>
<evidence type="ECO:0000256" key="2">
    <source>
        <dbReference type="ARBA" id="ARBA00022692"/>
    </source>
</evidence>
<keyword evidence="3 6" id="KW-1133">Transmembrane helix</keyword>
<feature type="transmembrane region" description="Helical" evidence="6">
    <location>
        <begin position="330"/>
        <end position="352"/>
    </location>
</feature>
<evidence type="ECO:0000256" key="6">
    <source>
        <dbReference type="SAM" id="Phobius"/>
    </source>
</evidence>
<evidence type="ECO:0000313" key="7">
    <source>
        <dbReference type="EMBL" id="MDX2908211.1"/>
    </source>
</evidence>
<dbReference type="Pfam" id="PF07690">
    <property type="entry name" value="MFS_1"/>
    <property type="match status" value="1"/>
</dbReference>
<comment type="caution">
    <text evidence="7">The sequence shown here is derived from an EMBL/GenBank/DDBJ whole genome shotgun (WGS) entry which is preliminary data.</text>
</comment>
<dbReference type="InterPro" id="IPR051788">
    <property type="entry name" value="MFS_Transporter"/>
</dbReference>
<dbReference type="RefSeq" id="WP_086756816.1">
    <property type="nucleotide sequence ID" value="NZ_JAGJBZ010000002.1"/>
</dbReference>
<comment type="subcellular location">
    <subcellularLocation>
        <location evidence="1">Membrane</location>
        <topology evidence="1">Multi-pass membrane protein</topology>
    </subcellularLocation>
</comment>
<dbReference type="CDD" id="cd17393">
    <property type="entry name" value="MFS_MosC_like"/>
    <property type="match status" value="1"/>
</dbReference>
<dbReference type="EMBL" id="JARAVY010000002">
    <property type="protein sequence ID" value="MDX2908211.1"/>
    <property type="molecule type" value="Genomic_DNA"/>
</dbReference>
<accession>A0ABU4KXU4</accession>
<evidence type="ECO:0000313" key="8">
    <source>
        <dbReference type="Proteomes" id="UP001271723"/>
    </source>
</evidence>
<keyword evidence="2 6" id="KW-0812">Transmembrane</keyword>